<organism evidence="1">
    <name type="scientific">Corallina officinalis</name>
    <name type="common">Coral seaweed</name>
    <dbReference type="NCBI Taxonomy" id="35170"/>
    <lineage>
        <taxon>Eukaryota</taxon>
        <taxon>Rhodophyta</taxon>
        <taxon>Florideophyceae</taxon>
        <taxon>Corallinophycidae</taxon>
        <taxon>Corallinales</taxon>
        <taxon>Corallinaceae</taxon>
        <taxon>Corallinoideae</taxon>
        <taxon>Corallina</taxon>
    </lineage>
</organism>
<reference evidence="1" key="1">
    <citation type="submission" date="2020-03" db="EMBL/GenBank/DDBJ databases">
        <title>Mitochondrial and Plastid genome variability of Corallina officinalis (Corallinales, Rhodophyta).</title>
        <authorList>
            <person name="Yesson C."/>
            <person name="Bian X."/>
            <person name="Williamson C."/>
            <person name="Briscoe A.G."/>
            <person name="Brodie J."/>
        </authorList>
    </citation>
    <scope>NUCLEOTIDE SEQUENCE</scope>
</reference>
<dbReference type="AlphaFoldDB" id="A0A6M3WB69"/>
<accession>A0A6M3WB69</accession>
<dbReference type="Pfam" id="PF01947">
    <property type="entry name" value="Rv2949c-like"/>
    <property type="match status" value="1"/>
</dbReference>
<dbReference type="EMBL" id="MT211886">
    <property type="protein sequence ID" value="QJF58772.1"/>
    <property type="molecule type" value="Genomic_DNA"/>
</dbReference>
<dbReference type="EMBL" id="MT211884">
    <property type="protein sequence ID" value="QJF58373.1"/>
    <property type="molecule type" value="Genomic_DNA"/>
</dbReference>
<dbReference type="SUPFAM" id="SSF64288">
    <property type="entry name" value="Chorismate lyase-like"/>
    <property type="match status" value="1"/>
</dbReference>
<dbReference type="InterPro" id="IPR028978">
    <property type="entry name" value="Chorismate_lyase_/UTRA_dom_sf"/>
</dbReference>
<sequence length="98" mass="11703">MWNFMIRKKYIVAFYTISSFQVFSTISLPIELQLILMNNGSLTQNFNSITGQQIKIQVVKQKSKKNREITRKVWIKENLRKLAFAESYWQKKTLIEQI</sequence>
<evidence type="ECO:0000313" key="1">
    <source>
        <dbReference type="EMBL" id="QJF58573.1"/>
    </source>
</evidence>
<dbReference type="EMBL" id="MT211885">
    <property type="protein sequence ID" value="QJF58573.1"/>
    <property type="molecule type" value="Genomic_DNA"/>
</dbReference>
<dbReference type="Gene3D" id="3.40.1410.10">
    <property type="entry name" value="Chorismate lyase-like"/>
    <property type="match status" value="1"/>
</dbReference>
<dbReference type="InterPro" id="IPR002800">
    <property type="entry name" value="Rv2949c-like"/>
</dbReference>
<keyword evidence="1" id="KW-0934">Plastid</keyword>
<protein>
    <submittedName>
        <fullName evidence="1">Uncharacterized protein</fullName>
    </submittedName>
</protein>
<keyword evidence="1" id="KW-0150">Chloroplast</keyword>
<proteinExistence type="predicted"/>
<geneLocation type="chloroplast" evidence="1"/>
<name>A0A6M3WB69_COROI</name>